<reference evidence="2 3" key="1">
    <citation type="journal article" date="2023" name="Plants (Basel)">
        <title>Bridging the Gap: Combining Genomics and Transcriptomics Approaches to Understand Stylosanthes scabra, an Orphan Legume from the Brazilian Caatinga.</title>
        <authorList>
            <person name="Ferreira-Neto J.R.C."/>
            <person name="da Silva M.D."/>
            <person name="Binneck E."/>
            <person name="de Melo N.F."/>
            <person name="da Silva R.H."/>
            <person name="de Melo A.L.T.M."/>
            <person name="Pandolfi V."/>
            <person name="Bustamante F.O."/>
            <person name="Brasileiro-Vidal A.C."/>
            <person name="Benko-Iseppon A.M."/>
        </authorList>
    </citation>
    <scope>NUCLEOTIDE SEQUENCE [LARGE SCALE GENOMIC DNA]</scope>
    <source>
        <tissue evidence="2">Leaves</tissue>
    </source>
</reference>
<comment type="caution">
    <text evidence="2">The sequence shown here is derived from an EMBL/GenBank/DDBJ whole genome shotgun (WGS) entry which is preliminary data.</text>
</comment>
<gene>
    <name evidence="2" type="ORF">PIB30_037708</name>
</gene>
<evidence type="ECO:0000259" key="1">
    <source>
        <dbReference type="Pfam" id="PF20167"/>
    </source>
</evidence>
<proteinExistence type="predicted"/>
<dbReference type="Pfam" id="PF20167">
    <property type="entry name" value="Transposase_32"/>
    <property type="match status" value="1"/>
</dbReference>
<keyword evidence="3" id="KW-1185">Reference proteome</keyword>
<dbReference type="Proteomes" id="UP001341840">
    <property type="component" value="Unassembled WGS sequence"/>
</dbReference>
<feature type="domain" description="Putative plant transposon protein" evidence="1">
    <location>
        <begin position="28"/>
        <end position="172"/>
    </location>
</feature>
<organism evidence="2 3">
    <name type="scientific">Stylosanthes scabra</name>
    <dbReference type="NCBI Taxonomy" id="79078"/>
    <lineage>
        <taxon>Eukaryota</taxon>
        <taxon>Viridiplantae</taxon>
        <taxon>Streptophyta</taxon>
        <taxon>Embryophyta</taxon>
        <taxon>Tracheophyta</taxon>
        <taxon>Spermatophyta</taxon>
        <taxon>Magnoliopsida</taxon>
        <taxon>eudicotyledons</taxon>
        <taxon>Gunneridae</taxon>
        <taxon>Pentapetalae</taxon>
        <taxon>rosids</taxon>
        <taxon>fabids</taxon>
        <taxon>Fabales</taxon>
        <taxon>Fabaceae</taxon>
        <taxon>Papilionoideae</taxon>
        <taxon>50 kb inversion clade</taxon>
        <taxon>dalbergioids sensu lato</taxon>
        <taxon>Dalbergieae</taxon>
        <taxon>Pterocarpus clade</taxon>
        <taxon>Stylosanthes</taxon>
    </lineage>
</organism>
<name>A0ABU6YB48_9FABA</name>
<sequence length="172" mass="19483">MSNEKAIAEVGFQLEKGTYPTIKREIHKRGWKLLCNPPTKVRLLQVQEFYANAAMNGQDEPHPSVMTYALRLSTHPRYDEIINDICVLGAEWTRDASGMPNQLKRGDLIPAARGWYEFVRRSILPTSNNSEVTKKRAILVHCIMTGEEINIENIIASNTQRMAESMGHSTTL</sequence>
<dbReference type="EMBL" id="JASCZI010241846">
    <property type="protein sequence ID" value="MED6207657.1"/>
    <property type="molecule type" value="Genomic_DNA"/>
</dbReference>
<accession>A0ABU6YB48</accession>
<evidence type="ECO:0000313" key="3">
    <source>
        <dbReference type="Proteomes" id="UP001341840"/>
    </source>
</evidence>
<dbReference type="InterPro" id="IPR046796">
    <property type="entry name" value="Transposase_32_dom"/>
</dbReference>
<protein>
    <recommendedName>
        <fullName evidence="1">Putative plant transposon protein domain-containing protein</fullName>
    </recommendedName>
</protein>
<evidence type="ECO:0000313" key="2">
    <source>
        <dbReference type="EMBL" id="MED6207657.1"/>
    </source>
</evidence>